<dbReference type="AlphaFoldDB" id="A0A563W2N3"/>
<feature type="domain" description="Peptidase S8/S53" evidence="7">
    <location>
        <begin position="921"/>
        <end position="1049"/>
    </location>
</feature>
<reference evidence="8 9" key="1">
    <citation type="submission" date="2019-01" db="EMBL/GenBank/DDBJ databases">
        <authorList>
            <person name="Brito A."/>
        </authorList>
    </citation>
    <scope>NUCLEOTIDE SEQUENCE [LARGE SCALE GENOMIC DNA]</scope>
    <source>
        <strain evidence="8">1</strain>
    </source>
</reference>
<dbReference type="PRINTS" id="PR00313">
    <property type="entry name" value="CABNDNGRPT"/>
</dbReference>
<dbReference type="Gene3D" id="3.40.50.200">
    <property type="entry name" value="Peptidase S8/S53 domain"/>
    <property type="match status" value="4"/>
</dbReference>
<gene>
    <name evidence="8" type="ORF">H1P_6550001</name>
</gene>
<evidence type="ECO:0000259" key="7">
    <source>
        <dbReference type="Pfam" id="PF00082"/>
    </source>
</evidence>
<dbReference type="Pfam" id="PF00353">
    <property type="entry name" value="HemolysinCabind"/>
    <property type="match status" value="4"/>
</dbReference>
<dbReference type="InterPro" id="IPR050557">
    <property type="entry name" value="RTX_toxin/Mannuronan_C5-epim"/>
</dbReference>
<evidence type="ECO:0000313" key="9">
    <source>
        <dbReference type="Proteomes" id="UP000320055"/>
    </source>
</evidence>
<evidence type="ECO:0000256" key="6">
    <source>
        <dbReference type="SAM" id="MobiDB-lite"/>
    </source>
</evidence>
<feature type="domain" description="Peptidase S8/S53" evidence="7">
    <location>
        <begin position="694"/>
        <end position="777"/>
    </location>
</feature>
<protein>
    <recommendedName>
        <fullName evidence="7">Peptidase S8/S53 domain-containing protein</fullName>
    </recommendedName>
</protein>
<organism evidence="8 9">
    <name type="scientific">Hyella patelloides LEGE 07179</name>
    <dbReference type="NCBI Taxonomy" id="945734"/>
    <lineage>
        <taxon>Bacteria</taxon>
        <taxon>Bacillati</taxon>
        <taxon>Cyanobacteriota</taxon>
        <taxon>Cyanophyceae</taxon>
        <taxon>Pleurocapsales</taxon>
        <taxon>Hyellaceae</taxon>
        <taxon>Hyella</taxon>
    </lineage>
</organism>
<feature type="compositionally biased region" description="Acidic residues" evidence="6">
    <location>
        <begin position="579"/>
        <end position="606"/>
    </location>
</feature>
<accession>A0A563W2N3</accession>
<dbReference type="GO" id="GO:0004252">
    <property type="term" value="F:serine-type endopeptidase activity"/>
    <property type="evidence" value="ECO:0007669"/>
    <property type="project" value="InterPro"/>
</dbReference>
<feature type="region of interest" description="Disordered" evidence="6">
    <location>
        <begin position="564"/>
        <end position="615"/>
    </location>
</feature>
<dbReference type="SUPFAM" id="SSF51120">
    <property type="entry name" value="beta-Roll"/>
    <property type="match status" value="2"/>
</dbReference>
<dbReference type="EMBL" id="CAACVJ010000618">
    <property type="protein sequence ID" value="VEP17895.1"/>
    <property type="molecule type" value="Genomic_DNA"/>
</dbReference>
<dbReference type="PROSITE" id="PS00330">
    <property type="entry name" value="HEMOLYSIN_CALCIUM"/>
    <property type="match status" value="4"/>
</dbReference>
<dbReference type="InterPro" id="IPR018511">
    <property type="entry name" value="Hemolysin-typ_Ca-bd_CS"/>
</dbReference>
<sequence>MDFGRELLKIIHDVAPGAELLFHSYNISDFGSGADRDEELAQAIEAMVKAGANAIMVDPRIDRPRENTLLFQDTKAAQAINKAVEQGVTVVTPAGDKRNQAYESQFRAGETFSLRGITYEAHDFDLGKEIDSFQKVELEPNARMRMILQWQQSPNNVTSDYQILLVDKPLLPGQGSKILASSFVSNSDTDKPSTYLSYQNGEAQTAYLMLIKQQNTDTKSIDNQQPDVIKWINASPEIEGFGKTFFEYVDNEPGAVGANSIHGTANAKGAITAGAGELNLTDGSVSVKPFSDNGGSTIAFDPEGNPLENPEIPSKPDIIAPTGESNQATADYLDMRESTLSAAAHTVGAIALMLQRAGGGNSLTPQQIREILQQTDIPVIPQPNLPQDTGFLQANGAVLQSSSTQIRGTGKDDKLQGKATADNLYGLGGNDRIRGNKGFDVLFGGNGDDLLNGNQGNDYLQGELGNDTLRGGAGDDFLSGGVGSDRLIGGGGVDKFFFDGKGKVTIADFQLGKDNLVLPVGVKFSDLKLQRQKQDTIIKLPEGENATLLGISPSQITADDVISLPNPRQAKPSNNSEPPETEEELENDESPDNGSEPEEENPEEGNSEPIVSEGDRAMRSDVARKLFGLNGEGIKIGVISDSFDAFEQLNQDIKNGELPGVNNPFGKTQPVNILQEAPEEFFTIDEGRAMAQIIHDTAPDSELLFHSVIDSEGSVTDQTLADAIQALADAGADVIVDDFGTYTPFFQDGIAAQKVNKLARQGITYVSSAGNDGNNSYQSPFRGSKTFDYRGIEYQLHDFDPGSGVDLFQSIKFTGEDATQIFLQFQWQQKFGEAATDFQVFMLDRPQLPGEGGQIVSASQFLTPDSANDPSLAVITSSAVEKGETVYLAISKKTASADPDPGFIKWLDLSRNFDLTYEYVNDKPGATPGGTVYGHPNAEGAIAVGAAEFNKTPEFNTKPAQVNDFSSNGGSPIFFTPDGKELDSPQIRDKPDIIGLDGVSTSVPLFEQFFGTSASAPGVAATIALMLQRAGGPGSLTPEQIRTKLRATDVPVTSQPNLPKDSGLIQADGAVLNSATIKQTGTENNDSFRGTAAAENFSGLAGDDLIHGGDGFDALTGGNGNDSLLGEDSNDYLLGEAGDDTLSGGKGQDFLFGGKGTNYLSGGSEADIFQLDRNAMAIVSDFQNGIDQLVLPQGIDFADTNVTQQGKNTLLAINGNTLTELTDIQATTITADNFITV</sequence>
<dbReference type="GO" id="GO:0005509">
    <property type="term" value="F:calcium ion binding"/>
    <property type="evidence" value="ECO:0007669"/>
    <property type="project" value="InterPro"/>
</dbReference>
<dbReference type="PANTHER" id="PTHR38340">
    <property type="entry name" value="S-LAYER PROTEIN"/>
    <property type="match status" value="1"/>
</dbReference>
<dbReference type="Proteomes" id="UP000320055">
    <property type="component" value="Unassembled WGS sequence"/>
</dbReference>
<dbReference type="InterPro" id="IPR034075">
    <property type="entry name" value="Glr3161-like_dom"/>
</dbReference>
<dbReference type="InterPro" id="IPR036852">
    <property type="entry name" value="Peptidase_S8/S53_dom_sf"/>
</dbReference>
<dbReference type="RefSeq" id="WP_144876330.1">
    <property type="nucleotide sequence ID" value="NZ_LR214387.1"/>
</dbReference>
<dbReference type="CDD" id="cd05562">
    <property type="entry name" value="Peptidases_S53_like"/>
    <property type="match status" value="1"/>
</dbReference>
<keyword evidence="2" id="KW-0964">Secreted</keyword>
<dbReference type="InterPro" id="IPR011049">
    <property type="entry name" value="Serralysin-like_metalloprot_C"/>
</dbReference>
<keyword evidence="9" id="KW-1185">Reference proteome</keyword>
<dbReference type="InterPro" id="IPR023828">
    <property type="entry name" value="Peptidase_S8_Ser-AS"/>
</dbReference>
<dbReference type="OrthoDB" id="9813435at2"/>
<dbReference type="SUPFAM" id="SSF52743">
    <property type="entry name" value="Subtilisin-like"/>
    <property type="match status" value="2"/>
</dbReference>
<keyword evidence="5" id="KW-0720">Serine protease</keyword>
<evidence type="ECO:0000256" key="1">
    <source>
        <dbReference type="ARBA" id="ARBA00004613"/>
    </source>
</evidence>
<evidence type="ECO:0000313" key="8">
    <source>
        <dbReference type="EMBL" id="VEP17895.1"/>
    </source>
</evidence>
<evidence type="ECO:0000256" key="3">
    <source>
        <dbReference type="ARBA" id="ARBA00022670"/>
    </source>
</evidence>
<name>A0A563W2N3_9CYAN</name>
<dbReference type="GO" id="GO:0006508">
    <property type="term" value="P:proteolysis"/>
    <property type="evidence" value="ECO:0007669"/>
    <property type="project" value="UniProtKB-KW"/>
</dbReference>
<keyword evidence="3" id="KW-0645">Protease</keyword>
<dbReference type="PROSITE" id="PS00138">
    <property type="entry name" value="SUBTILASE_SER"/>
    <property type="match status" value="1"/>
</dbReference>
<evidence type="ECO:0000256" key="5">
    <source>
        <dbReference type="ARBA" id="ARBA00022825"/>
    </source>
</evidence>
<evidence type="ECO:0000256" key="4">
    <source>
        <dbReference type="ARBA" id="ARBA00022801"/>
    </source>
</evidence>
<proteinExistence type="predicted"/>
<dbReference type="PANTHER" id="PTHR38340:SF1">
    <property type="entry name" value="S-LAYER PROTEIN"/>
    <property type="match status" value="1"/>
</dbReference>
<evidence type="ECO:0000256" key="2">
    <source>
        <dbReference type="ARBA" id="ARBA00022525"/>
    </source>
</evidence>
<keyword evidence="4" id="KW-0378">Hydrolase</keyword>
<dbReference type="InterPro" id="IPR001343">
    <property type="entry name" value="Hemolysn_Ca-bd"/>
</dbReference>
<dbReference type="Pfam" id="PF00082">
    <property type="entry name" value="Peptidase_S8"/>
    <property type="match status" value="2"/>
</dbReference>
<dbReference type="Gene3D" id="2.150.10.10">
    <property type="entry name" value="Serralysin-like metalloprotease, C-terminal"/>
    <property type="match status" value="3"/>
</dbReference>
<dbReference type="InterPro" id="IPR000209">
    <property type="entry name" value="Peptidase_S8/S53_dom"/>
</dbReference>
<dbReference type="GO" id="GO:0005576">
    <property type="term" value="C:extracellular region"/>
    <property type="evidence" value="ECO:0007669"/>
    <property type="project" value="UniProtKB-SubCell"/>
</dbReference>
<comment type="subcellular location">
    <subcellularLocation>
        <location evidence="1">Secreted</location>
    </subcellularLocation>
</comment>